<evidence type="ECO:0000259" key="13">
    <source>
        <dbReference type="PROSITE" id="PS51847"/>
    </source>
</evidence>
<evidence type="ECO:0000313" key="14">
    <source>
        <dbReference type="EMBL" id="OCH92775.1"/>
    </source>
</evidence>
<evidence type="ECO:0000256" key="6">
    <source>
        <dbReference type="ARBA" id="ARBA00022824"/>
    </source>
</evidence>
<dbReference type="PANTHER" id="PTHR47348">
    <property type="entry name" value="MEIOTICALLY UP-REGULATED GENE 190 PROTEIN"/>
    <property type="match status" value="1"/>
</dbReference>
<feature type="compositionally biased region" description="Basic and acidic residues" evidence="11">
    <location>
        <begin position="30"/>
        <end position="51"/>
    </location>
</feature>
<feature type="compositionally biased region" description="Basic residues" evidence="11">
    <location>
        <begin position="52"/>
        <end position="63"/>
    </location>
</feature>
<evidence type="ECO:0000313" key="15">
    <source>
        <dbReference type="Proteomes" id="UP000250043"/>
    </source>
</evidence>
<evidence type="ECO:0000256" key="1">
    <source>
        <dbReference type="ARBA" id="ARBA00004586"/>
    </source>
</evidence>
<evidence type="ECO:0000256" key="4">
    <source>
        <dbReference type="ARBA" id="ARBA00022692"/>
    </source>
</evidence>
<dbReference type="Proteomes" id="UP000250043">
    <property type="component" value="Unassembled WGS sequence"/>
</dbReference>
<keyword evidence="5" id="KW-0677">Repeat</keyword>
<dbReference type="PROSITE" id="PS51847">
    <property type="entry name" value="SMP"/>
    <property type="match status" value="1"/>
</dbReference>
<dbReference type="Pfam" id="PF25669">
    <property type="entry name" value="SMP_MUG190-like"/>
    <property type="match status" value="1"/>
</dbReference>
<keyword evidence="2" id="KW-0813">Transport</keyword>
<proteinExistence type="predicted"/>
<keyword evidence="4" id="KW-0812">Transmembrane</keyword>
<feature type="domain" description="C2" evidence="12">
    <location>
        <begin position="630"/>
        <end position="768"/>
    </location>
</feature>
<name>A0A8E2B5Y2_9APHY</name>
<dbReference type="InterPro" id="IPR035892">
    <property type="entry name" value="C2_domain_sf"/>
</dbReference>
<dbReference type="CDD" id="cd04052">
    <property type="entry name" value="C2B_Tricalbin-like"/>
    <property type="match status" value="1"/>
</dbReference>
<dbReference type="InterPro" id="IPR057349">
    <property type="entry name" value="C2_Mug190_3rd"/>
</dbReference>
<dbReference type="CDD" id="cd21676">
    <property type="entry name" value="SMP_Mug190"/>
    <property type="match status" value="1"/>
</dbReference>
<feature type="region of interest" description="Disordered" evidence="11">
    <location>
        <begin position="989"/>
        <end position="1035"/>
    </location>
</feature>
<dbReference type="InterPro" id="IPR031468">
    <property type="entry name" value="SMP_LBD"/>
</dbReference>
<keyword evidence="15" id="KW-1185">Reference proteome</keyword>
<dbReference type="AlphaFoldDB" id="A0A8E2B5Y2"/>
<feature type="compositionally biased region" description="Acidic residues" evidence="11">
    <location>
        <begin position="676"/>
        <end position="685"/>
    </location>
</feature>
<feature type="region of interest" description="Disordered" evidence="11">
    <location>
        <begin position="273"/>
        <end position="295"/>
    </location>
</feature>
<keyword evidence="10" id="KW-0472">Membrane</keyword>
<keyword evidence="9" id="KW-0446">Lipid-binding</keyword>
<evidence type="ECO:0000256" key="10">
    <source>
        <dbReference type="ARBA" id="ARBA00023136"/>
    </source>
</evidence>
<keyword evidence="8" id="KW-0445">Lipid transport</keyword>
<sequence length="1155" mass="128058">MSHKFAEPYSGKNPVPKIATKLTSLVNPEKATDAKAQELQDKSVKQEEKQTKKTASRLAKGRTMHVTDPTTGEELDIRNADEEPDPRSKGENVLEQGFPPPAQQRRALILHADWKQHRETVISCTLTSLIYISAAYMTSAMVSSFLCKSTLMHGMFMVPPSIFAYCMLFRLRNVSDDDFERRVWHAERMRGLRAGSDVDGDGQISDEERTRESAEWANSVMRGVWPIINPDLFSAVVDLLEDIMQSSVPSFVHSVRIHDLGLGSNAARITAIRSLPDAKPPPGSSKSKDEAEAEDIGKSLDISGEGLCQDEREALAGDHVNLEVSFAYRGQPSSNEVESKAKNIHLLVEFFLGFKGVYGIRFPVWVEITGAVGTARMRLQLISDPPFVKKTLLSLMGLPNITMSATPLSEHLPNVMNIPFISGFISSAIDTAAAEYVAPKSLMLDLQKLISGDDIKKDTDTIGVLLVHIHRATGVKAMDASGKSADPYVTLTFSRLGKPLYSTRIIKGDCNPVFEETAVLLIDVNTVKLREKLSFQMWDSDRMSVDDMLGFEEIDIVDLIRQRAKPVRRVLPLQSPDSQKRPGSLEFTAGYYGKLPPNPSLATDGVDPGIPDDLRDKPEFKEARAVALNDLEAAVLVTPPDPEWPSGVLSVQVHEIRDLTVRKEGKGKEGEKGQEEGEEIEEEGEGQPSSYCLISLNDELVYKTRVKPITSSPIFNAGTERFMRDWRKGHVTVVVKDSRMRENDAVLGVVFLKLSELLVNASEVTRFYSLEKGLGHGRIRISVLFRTVEAKLPPNLLGFDTGTLEIRDIAVKSDRDDFSRCEVRLKTTTSEAENKISRKEAHKREDGLIVWSQDGIAGIPVRQRYGSALLVSFREVSAFKNTGRKALAVLWLRDIVDCEEGTIEIALWQAQHGDYSRLRLNYVPPDGDLKYWDSDKEKVERIGSVFLDIVFRPGISELHHEMLSGSGSMRGEWDEFDREKAGGMRETVGCMDERTPSSHNATENADTQAADGQAQPGPETDSTVSGGPLNTTSGDYEAANENQRRLGTNTLVPEKDADDQTHGQVAGDHGESPGEHHEGESDGGKDDEGGGKGVVGKLKDWRDHEKELHRDHRGIMQVKPARTAQWLKDNVEEGAHAVKNRFKMKARQPDIETEV</sequence>
<dbReference type="SMART" id="SM00239">
    <property type="entry name" value="C2"/>
    <property type="match status" value="2"/>
</dbReference>
<dbReference type="PANTHER" id="PTHR47348:SF3">
    <property type="entry name" value="MEIOTICALLY UP-REGULATED GENE 190 PROTEIN"/>
    <property type="match status" value="1"/>
</dbReference>
<feature type="region of interest" description="Disordered" evidence="11">
    <location>
        <begin position="1049"/>
        <end position="1115"/>
    </location>
</feature>
<reference evidence="14 15" key="1">
    <citation type="submission" date="2016-07" db="EMBL/GenBank/DDBJ databases">
        <title>Draft genome of the white-rot fungus Obba rivulosa 3A-2.</title>
        <authorList>
            <consortium name="DOE Joint Genome Institute"/>
            <person name="Miettinen O."/>
            <person name="Riley R."/>
            <person name="Acob R."/>
            <person name="Barry K."/>
            <person name="Cullen D."/>
            <person name="De Vries R."/>
            <person name="Hainaut M."/>
            <person name="Hatakka A."/>
            <person name="Henrissat B."/>
            <person name="Hilden K."/>
            <person name="Kuo R."/>
            <person name="Labutti K."/>
            <person name="Lipzen A."/>
            <person name="Makela M.R."/>
            <person name="Sandor L."/>
            <person name="Spatafora J.W."/>
            <person name="Grigoriev I.V."/>
            <person name="Hibbett D.S."/>
        </authorList>
    </citation>
    <scope>NUCLEOTIDE SEQUENCE [LARGE SCALE GENOMIC DNA]</scope>
    <source>
        <strain evidence="14 15">3A-2</strain>
    </source>
</reference>
<dbReference type="InterPro" id="IPR037765">
    <property type="entry name" value="C2B_Tricalbin"/>
</dbReference>
<dbReference type="PROSITE" id="PS50004">
    <property type="entry name" value="C2"/>
    <property type="match status" value="2"/>
</dbReference>
<feature type="compositionally biased region" description="Basic and acidic residues" evidence="11">
    <location>
        <begin position="286"/>
        <end position="295"/>
    </location>
</feature>
<dbReference type="OrthoDB" id="419768at2759"/>
<accession>A0A8E2B5Y2</accession>
<evidence type="ECO:0000256" key="2">
    <source>
        <dbReference type="ARBA" id="ARBA00022448"/>
    </source>
</evidence>
<evidence type="ECO:0000256" key="5">
    <source>
        <dbReference type="ARBA" id="ARBA00022737"/>
    </source>
</evidence>
<feature type="region of interest" description="Disordered" evidence="11">
    <location>
        <begin position="1"/>
        <end position="100"/>
    </location>
</feature>
<dbReference type="Gene3D" id="2.60.40.150">
    <property type="entry name" value="C2 domain"/>
    <property type="match status" value="2"/>
</dbReference>
<feature type="compositionally biased region" description="Basic and acidic residues" evidence="11">
    <location>
        <begin position="661"/>
        <end position="675"/>
    </location>
</feature>
<protein>
    <submittedName>
        <fullName evidence="14">Uncharacterized protein</fullName>
    </submittedName>
</protein>
<dbReference type="GO" id="GO:0061817">
    <property type="term" value="P:endoplasmic reticulum-plasma membrane tethering"/>
    <property type="evidence" value="ECO:0007669"/>
    <property type="project" value="InterPro"/>
</dbReference>
<feature type="domain" description="C2" evidence="12">
    <location>
        <begin position="445"/>
        <end position="571"/>
    </location>
</feature>
<dbReference type="InterPro" id="IPR000008">
    <property type="entry name" value="C2_dom"/>
</dbReference>
<feature type="region of interest" description="Disordered" evidence="11">
    <location>
        <begin position="661"/>
        <end position="688"/>
    </location>
</feature>
<feature type="compositionally biased region" description="Polar residues" evidence="11">
    <location>
        <begin position="1020"/>
        <end position="1034"/>
    </location>
</feature>
<dbReference type="Pfam" id="PF25331">
    <property type="entry name" value="C2_Mug190_3rd"/>
    <property type="match status" value="1"/>
</dbReference>
<feature type="compositionally biased region" description="Basic and acidic residues" evidence="11">
    <location>
        <begin position="1068"/>
        <end position="1090"/>
    </location>
</feature>
<evidence type="ECO:0000256" key="3">
    <source>
        <dbReference type="ARBA" id="ARBA00022553"/>
    </source>
</evidence>
<evidence type="ECO:0000256" key="11">
    <source>
        <dbReference type="SAM" id="MobiDB-lite"/>
    </source>
</evidence>
<feature type="compositionally biased region" description="Polar residues" evidence="11">
    <location>
        <begin position="997"/>
        <end position="1007"/>
    </location>
</feature>
<dbReference type="Pfam" id="PF00168">
    <property type="entry name" value="C2"/>
    <property type="match status" value="2"/>
</dbReference>
<comment type="subcellular location">
    <subcellularLocation>
        <location evidence="1">Endoplasmic reticulum membrane</location>
    </subcellularLocation>
</comment>
<dbReference type="EMBL" id="KV722364">
    <property type="protein sequence ID" value="OCH92775.1"/>
    <property type="molecule type" value="Genomic_DNA"/>
</dbReference>
<dbReference type="GO" id="GO:0005789">
    <property type="term" value="C:endoplasmic reticulum membrane"/>
    <property type="evidence" value="ECO:0007669"/>
    <property type="project" value="UniProtKB-SubCell"/>
</dbReference>
<keyword evidence="7" id="KW-1133">Transmembrane helix</keyword>
<organism evidence="14 15">
    <name type="scientific">Obba rivulosa</name>
    <dbReference type="NCBI Taxonomy" id="1052685"/>
    <lineage>
        <taxon>Eukaryota</taxon>
        <taxon>Fungi</taxon>
        <taxon>Dikarya</taxon>
        <taxon>Basidiomycota</taxon>
        <taxon>Agaricomycotina</taxon>
        <taxon>Agaricomycetes</taxon>
        <taxon>Polyporales</taxon>
        <taxon>Gelatoporiaceae</taxon>
        <taxon>Obba</taxon>
    </lineage>
</organism>
<gene>
    <name evidence="14" type="ORF">OBBRIDRAFT_864983</name>
</gene>
<evidence type="ECO:0000256" key="8">
    <source>
        <dbReference type="ARBA" id="ARBA00023055"/>
    </source>
</evidence>
<feature type="domain" description="SMP-LTD" evidence="13">
    <location>
        <begin position="210"/>
        <end position="447"/>
    </location>
</feature>
<keyword evidence="3" id="KW-0597">Phosphoprotein</keyword>
<dbReference type="GO" id="GO:0006869">
    <property type="term" value="P:lipid transport"/>
    <property type="evidence" value="ECO:0007669"/>
    <property type="project" value="UniProtKB-KW"/>
</dbReference>
<dbReference type="SUPFAM" id="SSF49562">
    <property type="entry name" value="C2 domain (Calcium/lipid-binding domain, CaLB)"/>
    <property type="match status" value="2"/>
</dbReference>
<keyword evidence="6" id="KW-0256">Endoplasmic reticulum</keyword>
<dbReference type="GO" id="GO:0008289">
    <property type="term" value="F:lipid binding"/>
    <property type="evidence" value="ECO:0007669"/>
    <property type="project" value="UniProtKB-KW"/>
</dbReference>
<evidence type="ECO:0000256" key="9">
    <source>
        <dbReference type="ARBA" id="ARBA00023121"/>
    </source>
</evidence>
<evidence type="ECO:0000259" key="12">
    <source>
        <dbReference type="PROSITE" id="PS50004"/>
    </source>
</evidence>
<feature type="compositionally biased region" description="Basic and acidic residues" evidence="11">
    <location>
        <begin position="75"/>
        <end position="92"/>
    </location>
</feature>
<feature type="compositionally biased region" description="Basic and acidic residues" evidence="11">
    <location>
        <begin position="1097"/>
        <end position="1114"/>
    </location>
</feature>
<evidence type="ECO:0000256" key="7">
    <source>
        <dbReference type="ARBA" id="ARBA00022989"/>
    </source>
</evidence>